<evidence type="ECO:0000313" key="3">
    <source>
        <dbReference type="EMBL" id="KAK9148020.1"/>
    </source>
</evidence>
<dbReference type="AlphaFoldDB" id="A0AAP0KBB7"/>
<dbReference type="InterPro" id="IPR036026">
    <property type="entry name" value="Seven-hairpin_glycosidases"/>
</dbReference>
<dbReference type="GO" id="GO:0005509">
    <property type="term" value="F:calcium ion binding"/>
    <property type="evidence" value="ECO:0007669"/>
    <property type="project" value="InterPro"/>
</dbReference>
<proteinExistence type="inferred from homology"/>
<comment type="caution">
    <text evidence="3">The sequence shown here is derived from an EMBL/GenBank/DDBJ whole genome shotgun (WGS) entry which is preliminary data.</text>
</comment>
<gene>
    <name evidence="3" type="ORF">Scep_006777</name>
</gene>
<dbReference type="PANTHER" id="PTHR31374">
    <property type="entry name" value="AUXIN-INDUCED PROTEIN-LIKE-RELATED"/>
    <property type="match status" value="1"/>
</dbReference>
<keyword evidence="4" id="KW-1185">Reference proteome</keyword>
<dbReference type="Proteomes" id="UP001419268">
    <property type="component" value="Unassembled WGS sequence"/>
</dbReference>
<dbReference type="InterPro" id="IPR003676">
    <property type="entry name" value="SAUR_fam"/>
</dbReference>
<dbReference type="InterPro" id="IPR012341">
    <property type="entry name" value="6hp_glycosidase-like_sf"/>
</dbReference>
<comment type="similarity">
    <text evidence="1">Belongs to the ARG7 family.</text>
</comment>
<comment type="similarity">
    <text evidence="2">Belongs to the glycosyl hydrolase 47 family.</text>
</comment>
<protein>
    <submittedName>
        <fullName evidence="3">Uncharacterized protein</fullName>
    </submittedName>
</protein>
<evidence type="ECO:0000256" key="2">
    <source>
        <dbReference type="ARBA" id="ARBA00007658"/>
    </source>
</evidence>
<dbReference type="GO" id="GO:0004571">
    <property type="term" value="F:mannosyl-oligosaccharide 1,2-alpha-mannosidase activity"/>
    <property type="evidence" value="ECO:0007669"/>
    <property type="project" value="InterPro"/>
</dbReference>
<dbReference type="SUPFAM" id="SSF48225">
    <property type="entry name" value="Seven-hairpin glycosidases"/>
    <property type="match status" value="1"/>
</dbReference>
<name>A0AAP0KBB7_9MAGN</name>
<dbReference type="GO" id="GO:0009733">
    <property type="term" value="P:response to auxin"/>
    <property type="evidence" value="ECO:0007669"/>
    <property type="project" value="InterPro"/>
</dbReference>
<sequence length="432" mass="48840">MRRSRRGFRLGRRVVNIFRHILLCRSRRKHPSPLYMRLLTNTPDDHPNKNKTVTKIIHKWGQTLKRRAKELCHIKPSAAAPPRRYRRLGGGGEEVEAVAVPKGHLAVYVEAVEAAERHRFLVPVIYFNHPLFGELLREAERVYGFHQQGGITIPCPVSEFQNVKARVSAACRKATEMWETSMKGLVSLIRKSTPSSFIYICEKNGDSLSDKMDELACFAPGMLALGSLGYGPGDREKMLTLAEEDTHWSLKRTYKVWNASLEWPRACIGYELRAFKHPQGVVGGGAGDGAGPVSKYVEKRSQVVEVLHKVILPRGGSKNYVTLLDMFILGTSFRPFYDGGCRAVDEQAWQGENWRLPLSQQPTLGPRYIVSKIRQWYQVISGPITLNFDIQLYWSYPLLPTNKERSCCGVLIGRGPIEGCHVEEAGETRRLV</sequence>
<dbReference type="PANTHER" id="PTHR31374:SF304">
    <property type="entry name" value="OS04G0537100 PROTEIN"/>
    <property type="match status" value="1"/>
</dbReference>
<dbReference type="InterPro" id="IPR001382">
    <property type="entry name" value="Glyco_hydro_47"/>
</dbReference>
<dbReference type="GO" id="GO:0012505">
    <property type="term" value="C:endomembrane system"/>
    <property type="evidence" value="ECO:0007669"/>
    <property type="project" value="UniProtKB-ARBA"/>
</dbReference>
<accession>A0AAP0KBB7</accession>
<evidence type="ECO:0000313" key="4">
    <source>
        <dbReference type="Proteomes" id="UP001419268"/>
    </source>
</evidence>
<organism evidence="3 4">
    <name type="scientific">Stephania cephalantha</name>
    <dbReference type="NCBI Taxonomy" id="152367"/>
    <lineage>
        <taxon>Eukaryota</taxon>
        <taxon>Viridiplantae</taxon>
        <taxon>Streptophyta</taxon>
        <taxon>Embryophyta</taxon>
        <taxon>Tracheophyta</taxon>
        <taxon>Spermatophyta</taxon>
        <taxon>Magnoliopsida</taxon>
        <taxon>Ranunculales</taxon>
        <taxon>Menispermaceae</taxon>
        <taxon>Menispermoideae</taxon>
        <taxon>Cissampelideae</taxon>
        <taxon>Stephania</taxon>
    </lineage>
</organism>
<dbReference type="EMBL" id="JBBNAG010000003">
    <property type="protein sequence ID" value="KAK9148020.1"/>
    <property type="molecule type" value="Genomic_DNA"/>
</dbReference>
<dbReference type="GO" id="GO:0005975">
    <property type="term" value="P:carbohydrate metabolic process"/>
    <property type="evidence" value="ECO:0007669"/>
    <property type="project" value="InterPro"/>
</dbReference>
<dbReference type="Gene3D" id="1.50.10.10">
    <property type="match status" value="1"/>
</dbReference>
<reference evidence="3 4" key="1">
    <citation type="submission" date="2024-01" db="EMBL/GenBank/DDBJ databases">
        <title>Genome assemblies of Stephania.</title>
        <authorList>
            <person name="Yang L."/>
        </authorList>
    </citation>
    <scope>NUCLEOTIDE SEQUENCE [LARGE SCALE GENOMIC DNA]</scope>
    <source>
        <strain evidence="3">JXDWG</strain>
        <tissue evidence="3">Leaf</tissue>
    </source>
</reference>
<dbReference type="GO" id="GO:0016020">
    <property type="term" value="C:membrane"/>
    <property type="evidence" value="ECO:0007669"/>
    <property type="project" value="InterPro"/>
</dbReference>
<dbReference type="Pfam" id="PF02519">
    <property type="entry name" value="Auxin_inducible"/>
    <property type="match status" value="1"/>
</dbReference>
<evidence type="ECO:0000256" key="1">
    <source>
        <dbReference type="ARBA" id="ARBA00006974"/>
    </source>
</evidence>
<dbReference type="Pfam" id="PF01532">
    <property type="entry name" value="Glyco_hydro_47"/>
    <property type="match status" value="1"/>
</dbReference>